<proteinExistence type="predicted"/>
<reference evidence="1 2" key="1">
    <citation type="submission" date="2024-04" db="EMBL/GenBank/DDBJ databases">
        <authorList>
            <person name="Waldvogel A.-M."/>
            <person name="Schoenle A."/>
        </authorList>
    </citation>
    <scope>NUCLEOTIDE SEQUENCE [LARGE SCALE GENOMIC DNA]</scope>
</reference>
<organism evidence="1 2">
    <name type="scientific">Knipowitschia caucasica</name>
    <name type="common">Caucasian dwarf goby</name>
    <name type="synonym">Pomatoschistus caucasicus</name>
    <dbReference type="NCBI Taxonomy" id="637954"/>
    <lineage>
        <taxon>Eukaryota</taxon>
        <taxon>Metazoa</taxon>
        <taxon>Chordata</taxon>
        <taxon>Craniata</taxon>
        <taxon>Vertebrata</taxon>
        <taxon>Euteleostomi</taxon>
        <taxon>Actinopterygii</taxon>
        <taxon>Neopterygii</taxon>
        <taxon>Teleostei</taxon>
        <taxon>Neoteleostei</taxon>
        <taxon>Acanthomorphata</taxon>
        <taxon>Gobiaria</taxon>
        <taxon>Gobiiformes</taxon>
        <taxon>Gobioidei</taxon>
        <taxon>Gobiidae</taxon>
        <taxon>Gobiinae</taxon>
        <taxon>Knipowitschia</taxon>
    </lineage>
</organism>
<keyword evidence="2" id="KW-1185">Reference proteome</keyword>
<evidence type="ECO:0000313" key="2">
    <source>
        <dbReference type="Proteomes" id="UP001497482"/>
    </source>
</evidence>
<dbReference type="EMBL" id="OZ035832">
    <property type="protein sequence ID" value="CAL1571909.1"/>
    <property type="molecule type" value="Genomic_DNA"/>
</dbReference>
<evidence type="ECO:0000313" key="1">
    <source>
        <dbReference type="EMBL" id="CAL1571909.1"/>
    </source>
</evidence>
<gene>
    <name evidence="1" type="ORF">KC01_LOCUS3973</name>
</gene>
<sequence length="99" mass="11113">MGPQPYVPCMLWTPSKKSCLAEVKQLEEFLNFHALSLHDTVKSRTAMVYRYGSDVRLDHMSVVDAKNSTEESAFDTSVRASSYNAGKATIEKYFLEGSL</sequence>
<name>A0AAV2J9U0_KNICA</name>
<dbReference type="AlphaFoldDB" id="A0AAV2J9U0"/>
<protein>
    <submittedName>
        <fullName evidence="1">Uncharacterized protein</fullName>
    </submittedName>
</protein>
<dbReference type="Proteomes" id="UP001497482">
    <property type="component" value="Chromosome 10"/>
</dbReference>
<accession>A0AAV2J9U0</accession>